<evidence type="ECO:0000256" key="4">
    <source>
        <dbReference type="SAM" id="MobiDB-lite"/>
    </source>
</evidence>
<dbReference type="InterPro" id="IPR008936">
    <property type="entry name" value="Rho_GTPase_activation_prot"/>
</dbReference>
<gene>
    <name evidence="7" type="ORF">N7468_009076</name>
</gene>
<dbReference type="SMART" id="SM00055">
    <property type="entry name" value="FCH"/>
    <property type="match status" value="1"/>
</dbReference>
<keyword evidence="8" id="KW-1185">Reference proteome</keyword>
<dbReference type="GO" id="GO:0005938">
    <property type="term" value="C:cell cortex"/>
    <property type="evidence" value="ECO:0007669"/>
    <property type="project" value="UniProtKB-ARBA"/>
</dbReference>
<dbReference type="InterPro" id="IPR027267">
    <property type="entry name" value="AH/BAR_dom_sf"/>
</dbReference>
<evidence type="ECO:0000259" key="5">
    <source>
        <dbReference type="PROSITE" id="PS50238"/>
    </source>
</evidence>
<accession>A0A9W9TEI3</accession>
<comment type="caution">
    <text evidence="7">The sequence shown here is derived from an EMBL/GenBank/DDBJ whole genome shotgun (WGS) entry which is preliminary data.</text>
</comment>
<dbReference type="Gene3D" id="1.20.1270.60">
    <property type="entry name" value="Arfaptin homology (AH) domain/BAR domain"/>
    <property type="match status" value="1"/>
</dbReference>
<dbReference type="InterPro" id="IPR001060">
    <property type="entry name" value="FCH_dom"/>
</dbReference>
<dbReference type="Proteomes" id="UP001150941">
    <property type="component" value="Unassembled WGS sequence"/>
</dbReference>
<dbReference type="PROSITE" id="PS50238">
    <property type="entry name" value="RHOGAP"/>
    <property type="match status" value="1"/>
</dbReference>
<dbReference type="FunFam" id="1.10.555.10:FF:000041">
    <property type="entry name" value="Rho GTPase activator (Rgd1)"/>
    <property type="match status" value="1"/>
</dbReference>
<dbReference type="OrthoDB" id="437889at2759"/>
<dbReference type="PANTHER" id="PTHR23176:SF136">
    <property type="entry name" value="RHO GTPASE ACTIVATOR (RGD1)"/>
    <property type="match status" value="1"/>
</dbReference>
<dbReference type="CDD" id="cd07652">
    <property type="entry name" value="F-BAR_Rgd1"/>
    <property type="match status" value="1"/>
</dbReference>
<dbReference type="Gene3D" id="1.10.555.10">
    <property type="entry name" value="Rho GTPase activation protein"/>
    <property type="match status" value="1"/>
</dbReference>
<dbReference type="GeneID" id="83205675"/>
<dbReference type="InterPro" id="IPR031160">
    <property type="entry name" value="F_BAR_dom"/>
</dbReference>
<feature type="region of interest" description="Disordered" evidence="4">
    <location>
        <begin position="38"/>
        <end position="66"/>
    </location>
</feature>
<feature type="region of interest" description="Disordered" evidence="4">
    <location>
        <begin position="355"/>
        <end position="458"/>
    </location>
</feature>
<feature type="domain" description="F-BAR" evidence="6">
    <location>
        <begin position="70"/>
        <end position="345"/>
    </location>
</feature>
<evidence type="ECO:0000256" key="2">
    <source>
        <dbReference type="PROSITE-ProRule" id="PRU01077"/>
    </source>
</evidence>
<dbReference type="Pfam" id="PF00611">
    <property type="entry name" value="FCH"/>
    <property type="match status" value="1"/>
</dbReference>
<reference evidence="7" key="2">
    <citation type="journal article" date="2023" name="IMA Fungus">
        <title>Comparative genomic study of the Penicillium genus elucidates a diverse pangenome and 15 lateral gene transfer events.</title>
        <authorList>
            <person name="Petersen C."/>
            <person name="Sorensen T."/>
            <person name="Nielsen M.R."/>
            <person name="Sondergaard T.E."/>
            <person name="Sorensen J.L."/>
            <person name="Fitzpatrick D.A."/>
            <person name="Frisvad J.C."/>
            <person name="Nielsen K.L."/>
        </authorList>
    </citation>
    <scope>NUCLEOTIDE SEQUENCE</scope>
    <source>
        <strain evidence="7">IBT 19713</strain>
    </source>
</reference>
<dbReference type="Pfam" id="PF00620">
    <property type="entry name" value="RhoGAP"/>
    <property type="match status" value="1"/>
</dbReference>
<feature type="non-terminal residue" evidence="7">
    <location>
        <position position="659"/>
    </location>
</feature>
<dbReference type="PANTHER" id="PTHR23176">
    <property type="entry name" value="RHO/RAC/CDC GTPASE-ACTIVATING PROTEIN"/>
    <property type="match status" value="1"/>
</dbReference>
<feature type="coiled-coil region" evidence="3">
    <location>
        <begin position="167"/>
        <end position="219"/>
    </location>
</feature>
<feature type="compositionally biased region" description="Low complexity" evidence="4">
    <location>
        <begin position="47"/>
        <end position="61"/>
    </location>
</feature>
<dbReference type="InterPro" id="IPR000198">
    <property type="entry name" value="RhoGAP_dom"/>
</dbReference>
<protein>
    <recommendedName>
        <fullName evidence="9">Rho GTPase activator</fullName>
    </recommendedName>
</protein>
<dbReference type="InterPro" id="IPR050729">
    <property type="entry name" value="Rho-GAP"/>
</dbReference>
<evidence type="ECO:0000259" key="6">
    <source>
        <dbReference type="PROSITE" id="PS51741"/>
    </source>
</evidence>
<dbReference type="GO" id="GO:0007165">
    <property type="term" value="P:signal transduction"/>
    <property type="evidence" value="ECO:0007669"/>
    <property type="project" value="InterPro"/>
</dbReference>
<dbReference type="GO" id="GO:0005096">
    <property type="term" value="F:GTPase activator activity"/>
    <property type="evidence" value="ECO:0007669"/>
    <property type="project" value="UniProtKB-KW"/>
</dbReference>
<dbReference type="EMBL" id="JAPQKS010000007">
    <property type="protein sequence ID" value="KAJ5219872.1"/>
    <property type="molecule type" value="Genomic_DNA"/>
</dbReference>
<feature type="domain" description="Rho-GAP" evidence="5">
    <location>
        <begin position="466"/>
        <end position="656"/>
    </location>
</feature>
<evidence type="ECO:0000313" key="7">
    <source>
        <dbReference type="EMBL" id="KAJ5219872.1"/>
    </source>
</evidence>
<proteinExistence type="predicted"/>
<feature type="compositionally biased region" description="Pro residues" evidence="4">
    <location>
        <begin position="444"/>
        <end position="458"/>
    </location>
</feature>
<evidence type="ECO:0000256" key="1">
    <source>
        <dbReference type="ARBA" id="ARBA00022468"/>
    </source>
</evidence>
<evidence type="ECO:0008006" key="9">
    <source>
        <dbReference type="Google" id="ProtNLM"/>
    </source>
</evidence>
<name>A0A9W9TEI3_9EURO</name>
<evidence type="ECO:0000256" key="3">
    <source>
        <dbReference type="SAM" id="Coils"/>
    </source>
</evidence>
<dbReference type="PROSITE" id="PS51741">
    <property type="entry name" value="F_BAR"/>
    <property type="match status" value="1"/>
</dbReference>
<feature type="compositionally biased region" description="Polar residues" evidence="4">
    <location>
        <begin position="380"/>
        <end position="421"/>
    </location>
</feature>
<keyword evidence="1" id="KW-0343">GTPase activation</keyword>
<organism evidence="7 8">
    <name type="scientific">Penicillium chermesinum</name>
    <dbReference type="NCBI Taxonomy" id="63820"/>
    <lineage>
        <taxon>Eukaryota</taxon>
        <taxon>Fungi</taxon>
        <taxon>Dikarya</taxon>
        <taxon>Ascomycota</taxon>
        <taxon>Pezizomycotina</taxon>
        <taxon>Eurotiomycetes</taxon>
        <taxon>Eurotiomycetidae</taxon>
        <taxon>Eurotiales</taxon>
        <taxon>Aspergillaceae</taxon>
        <taxon>Penicillium</taxon>
    </lineage>
</organism>
<dbReference type="FunFam" id="1.20.1270.60:FF:000063">
    <property type="entry name" value="Rho GTPase activator"/>
    <property type="match status" value="1"/>
</dbReference>
<evidence type="ECO:0000313" key="8">
    <source>
        <dbReference type="Proteomes" id="UP001150941"/>
    </source>
</evidence>
<feature type="compositionally biased region" description="Pro residues" evidence="4">
    <location>
        <begin position="424"/>
        <end position="437"/>
    </location>
</feature>
<dbReference type="SMART" id="SM00324">
    <property type="entry name" value="RhoGAP"/>
    <property type="match status" value="1"/>
</dbReference>
<dbReference type="SUPFAM" id="SSF48350">
    <property type="entry name" value="GTPase activation domain, GAP"/>
    <property type="match status" value="1"/>
</dbReference>
<dbReference type="RefSeq" id="XP_058326702.1">
    <property type="nucleotide sequence ID" value="XM_058478372.1"/>
</dbReference>
<sequence length="659" mass="71953">PVIDNIDNNSASSPVLAFPPYLPIPLSTMSDAALPDSVLPEAHHPLGEAPPGSAGRSSASGLNQPAPISDELKARLDTIIHSEIGITTLLARLKQSVASAKDFSTFLKKRAALEEEHAQGLKKLARTVQDAAGRTDNRQGTYSASYKEIQRIHERMADHGLQFAVSLQQMSDDLQELSTNMERGRKQWKQTGLAAEKRVNEAESQAEKAKAKYDTLAEQYDRVRTGDKTGGKFGLKGHKSAAQHEEELLRKVQNADSDYQSKVEAAQMARRELVNTHRPQAVYNLQQLISECDSGLTLQQQKFATFNEKLLLSQGLCVSPIKADANGIGPKSLAEVVRQVDNEKDLRDFILSHAGNPGAVAGPEVQYERHPTLGGGGASTGSQPQAKRQSSMVFQQPNMSSPSQPASSTFQASSYSVQNELPAQGPPPTGSPQPPFPSAHEAPPVAPPPTTGPPSNLPPLKPVFGVSLEDLYARDGTAVPFIVYQCFQAIELFGLDLEGIYRLSGSANHISHMKALFDNDSSQVDLTNPESFYHDVNSVAGLVKQFFRDLPDPLFTNQYYSQFIEAARIEDDIQRRDSMHALINNLPDAHYATLRAIILHLHKVQEHYTQNRMNAGNLAICFGPTLMGANTGGNIADAGWQVRVIETILNNTFQIFDDD</sequence>
<keyword evidence="2 3" id="KW-0175">Coiled coil</keyword>
<dbReference type="AlphaFoldDB" id="A0A9W9TEI3"/>
<reference evidence="7" key="1">
    <citation type="submission" date="2022-11" db="EMBL/GenBank/DDBJ databases">
        <authorList>
            <person name="Petersen C."/>
        </authorList>
    </citation>
    <scope>NUCLEOTIDE SEQUENCE</scope>
    <source>
        <strain evidence="7">IBT 19713</strain>
    </source>
</reference>
<dbReference type="SUPFAM" id="SSF103657">
    <property type="entry name" value="BAR/IMD domain-like"/>
    <property type="match status" value="1"/>
</dbReference>